<evidence type="ECO:0000313" key="2">
    <source>
        <dbReference type="EMBL" id="KAF0540328.1"/>
    </source>
</evidence>
<evidence type="ECO:0000313" key="3">
    <source>
        <dbReference type="Proteomes" id="UP000439903"/>
    </source>
</evidence>
<gene>
    <name evidence="2" type="ORF">F8M41_006414</name>
</gene>
<keyword evidence="1" id="KW-0732">Signal</keyword>
<protein>
    <submittedName>
        <fullName evidence="2">Uncharacterized protein</fullName>
    </submittedName>
</protein>
<sequence length="120" mass="13716">MKFLSILSIFLVFIIAIAHAAPAVKRDIGSKVGVLGVRFKDLYAEQTSATLKTYKDFEEQSEAFNKQIPEAAKKDGTDQKTVDWLLKWNKKYNHQVKHLKAITKDLKKSINKLNEKLPKN</sequence>
<dbReference type="Proteomes" id="UP000439903">
    <property type="component" value="Unassembled WGS sequence"/>
</dbReference>
<organism evidence="2 3">
    <name type="scientific">Gigaspora margarita</name>
    <dbReference type="NCBI Taxonomy" id="4874"/>
    <lineage>
        <taxon>Eukaryota</taxon>
        <taxon>Fungi</taxon>
        <taxon>Fungi incertae sedis</taxon>
        <taxon>Mucoromycota</taxon>
        <taxon>Glomeromycotina</taxon>
        <taxon>Glomeromycetes</taxon>
        <taxon>Diversisporales</taxon>
        <taxon>Gigasporaceae</taxon>
        <taxon>Gigaspora</taxon>
    </lineage>
</organism>
<comment type="caution">
    <text evidence="2">The sequence shown here is derived from an EMBL/GenBank/DDBJ whole genome shotgun (WGS) entry which is preliminary data.</text>
</comment>
<dbReference type="AlphaFoldDB" id="A0A8H4AWS5"/>
<evidence type="ECO:0000256" key="1">
    <source>
        <dbReference type="SAM" id="SignalP"/>
    </source>
</evidence>
<feature type="signal peptide" evidence="1">
    <location>
        <begin position="1"/>
        <end position="20"/>
    </location>
</feature>
<reference evidence="2 3" key="1">
    <citation type="journal article" date="2019" name="Environ. Microbiol.">
        <title>At the nexus of three kingdoms: the genome of the mycorrhizal fungus Gigaspora margarita provides insights into plant, endobacterial and fungal interactions.</title>
        <authorList>
            <person name="Venice F."/>
            <person name="Ghignone S."/>
            <person name="Salvioli di Fossalunga A."/>
            <person name="Amselem J."/>
            <person name="Novero M."/>
            <person name="Xianan X."/>
            <person name="Sedzielewska Toro K."/>
            <person name="Morin E."/>
            <person name="Lipzen A."/>
            <person name="Grigoriev I.V."/>
            <person name="Henrissat B."/>
            <person name="Martin F.M."/>
            <person name="Bonfante P."/>
        </authorList>
    </citation>
    <scope>NUCLEOTIDE SEQUENCE [LARGE SCALE GENOMIC DNA]</scope>
    <source>
        <strain evidence="2 3">BEG34</strain>
    </source>
</reference>
<accession>A0A8H4AWS5</accession>
<dbReference type="EMBL" id="WTPW01000164">
    <property type="protein sequence ID" value="KAF0540328.1"/>
    <property type="molecule type" value="Genomic_DNA"/>
</dbReference>
<dbReference type="OrthoDB" id="2407585at2759"/>
<keyword evidence="3" id="KW-1185">Reference proteome</keyword>
<name>A0A8H4AWS5_GIGMA</name>
<feature type="chain" id="PRO_5034906332" evidence="1">
    <location>
        <begin position="21"/>
        <end position="120"/>
    </location>
</feature>
<proteinExistence type="predicted"/>